<dbReference type="Pfam" id="PF13452">
    <property type="entry name" value="FAS1_DH_region"/>
    <property type="match status" value="1"/>
</dbReference>
<dbReference type="InterPro" id="IPR052741">
    <property type="entry name" value="Mitochondrial_HTD2"/>
</dbReference>
<reference evidence="3" key="2">
    <citation type="journal article" date="2017" name="Genome Announc.">
        <title>High-Quality Draft Genome Sequence of Burkholderia contaminans CH-1, a Gram-Negative Bacterium That Metabolizes 2-Azahypoxanthine, a Plant Growth-Regulating Compound.</title>
        <authorList>
            <person name="Choi J.-H."/>
            <person name="Sugiura H."/>
            <person name="Moriuchi R."/>
            <person name="Kawagishi H."/>
            <person name="Dohra H."/>
        </authorList>
    </citation>
    <scope>NUCLEOTIDE SEQUENCE</scope>
    <source>
        <strain evidence="3">CH-1</strain>
    </source>
</reference>
<dbReference type="InterPro" id="IPR039569">
    <property type="entry name" value="FAS1-like_DH_region"/>
</dbReference>
<gene>
    <name evidence="3" type="ORF">BCCH1_67240</name>
</gene>
<evidence type="ECO:0000313" key="3">
    <source>
        <dbReference type="EMBL" id="BBA44221.1"/>
    </source>
</evidence>
<name>A0A250LKT9_9BURK</name>
<organism evidence="3">
    <name type="scientific">Burkholderia contaminans</name>
    <dbReference type="NCBI Taxonomy" id="488447"/>
    <lineage>
        <taxon>Bacteria</taxon>
        <taxon>Pseudomonadati</taxon>
        <taxon>Pseudomonadota</taxon>
        <taxon>Betaproteobacteria</taxon>
        <taxon>Burkholderiales</taxon>
        <taxon>Burkholderiaceae</taxon>
        <taxon>Burkholderia</taxon>
        <taxon>Burkholderia cepacia complex</taxon>
    </lineage>
</organism>
<dbReference type="SUPFAM" id="SSF54637">
    <property type="entry name" value="Thioesterase/thiol ester dehydrase-isomerase"/>
    <property type="match status" value="1"/>
</dbReference>
<feature type="compositionally biased region" description="Pro residues" evidence="1">
    <location>
        <begin position="221"/>
        <end position="237"/>
    </location>
</feature>
<reference evidence="3" key="1">
    <citation type="journal article" date="2016" name="Biosci. Biotechnol. Biochem.">
        <title>Bioconversion of AHX to AOH by resting cells of Burkholderia contaminans CH-1.</title>
        <authorList>
            <person name="Choi J.H."/>
            <person name="Kikuchi A."/>
            <person name="Pumkaeo P."/>
            <person name="Hirai H."/>
            <person name="Tokuyama S."/>
            <person name="Kawagishi H."/>
        </authorList>
    </citation>
    <scope>NUCLEOTIDE SEQUENCE</scope>
    <source>
        <strain evidence="3">CH-1</strain>
    </source>
</reference>
<dbReference type="EMBL" id="AP018359">
    <property type="protein sequence ID" value="BBA44221.1"/>
    <property type="molecule type" value="Genomic_DNA"/>
</dbReference>
<feature type="region of interest" description="Disordered" evidence="1">
    <location>
        <begin position="220"/>
        <end position="242"/>
    </location>
</feature>
<dbReference type="InterPro" id="IPR029069">
    <property type="entry name" value="HotDog_dom_sf"/>
</dbReference>
<dbReference type="GO" id="GO:0019171">
    <property type="term" value="F:(3R)-hydroxyacyl-[acyl-carrier-protein] dehydratase activity"/>
    <property type="evidence" value="ECO:0007669"/>
    <property type="project" value="TreeGrafter"/>
</dbReference>
<evidence type="ECO:0000259" key="2">
    <source>
        <dbReference type="Pfam" id="PF13452"/>
    </source>
</evidence>
<proteinExistence type="predicted"/>
<dbReference type="AlphaFoldDB" id="A0A250LKT9"/>
<evidence type="ECO:0000256" key="1">
    <source>
        <dbReference type="SAM" id="MobiDB-lite"/>
    </source>
</evidence>
<dbReference type="PANTHER" id="PTHR28152">
    <property type="entry name" value="HYDROXYACYL-THIOESTER DEHYDRATASE TYPE 2, MITOCHONDRIAL"/>
    <property type="match status" value="1"/>
</dbReference>
<dbReference type="Gene3D" id="3.10.129.10">
    <property type="entry name" value="Hotdog Thioesterase"/>
    <property type="match status" value="1"/>
</dbReference>
<feature type="domain" description="FAS1-like dehydratase" evidence="2">
    <location>
        <begin position="147"/>
        <end position="212"/>
    </location>
</feature>
<sequence length="355" mass="39462">MAGMKGSTAVVSIDKHSEALIFSVADYSLETDLLRPYPTRSTHADGKGSRHLKYRRRLPAGHFHHLVRSTMNVELSESFDAWVGRSEGHTDRITRAPVRLLQATLDYATPSELPATLPPLWHWLYFLPGERQSNIGVDGHPQRGGFLPPVTLPRRMWAGGRLQFLRPLAVDAPVQRRSTILSVQSKSGRSGRLVFVTVLHETSDAEGVAIREEQDIVYRDAPPPATAGAPTPEPAPAPTDEQFSRIVTPDPVLLMRFSALTFNGHRIHYDRPYAMQEEGYPGLVVHGPLIAMLLLEELRRTHSGKTVRRFEFKAVSPLFDTAPFTVNGKLEGHAARLWARGPQGRLAMQASAELE</sequence>
<accession>A0A250LKT9</accession>
<protein>
    <submittedName>
        <fullName evidence="3">Acyl-CoA dehydrogenase</fullName>
    </submittedName>
</protein>
<dbReference type="PANTHER" id="PTHR28152:SF1">
    <property type="entry name" value="HYDROXYACYL-THIOESTER DEHYDRATASE TYPE 2, MITOCHONDRIAL"/>
    <property type="match status" value="1"/>
</dbReference>